<dbReference type="InterPro" id="IPR002346">
    <property type="entry name" value="Mopterin_DH_FAD-bd"/>
</dbReference>
<evidence type="ECO:0000256" key="3">
    <source>
        <dbReference type="ARBA" id="ARBA00023002"/>
    </source>
</evidence>
<dbReference type="InterPro" id="IPR016166">
    <property type="entry name" value="FAD-bd_PCMH"/>
</dbReference>
<feature type="domain" description="FAD-binding PCMH-type" evidence="4">
    <location>
        <begin position="1"/>
        <end position="172"/>
    </location>
</feature>
<name>A0A6I6IT29_9RHOB</name>
<dbReference type="Proteomes" id="UP000428330">
    <property type="component" value="Chromosome"/>
</dbReference>
<gene>
    <name evidence="5" type="ORF">EI983_19000</name>
</gene>
<dbReference type="InterPro" id="IPR005107">
    <property type="entry name" value="CO_DH_flav_C"/>
</dbReference>
<dbReference type="PANTHER" id="PTHR42659:SF2">
    <property type="entry name" value="XANTHINE DEHYDROGENASE SUBUNIT C-RELATED"/>
    <property type="match status" value="1"/>
</dbReference>
<accession>A0A6I6IT29</accession>
<organism evidence="5 6">
    <name type="scientific">Roseovarius faecimaris</name>
    <dbReference type="NCBI Taxonomy" id="2494550"/>
    <lineage>
        <taxon>Bacteria</taxon>
        <taxon>Pseudomonadati</taxon>
        <taxon>Pseudomonadota</taxon>
        <taxon>Alphaproteobacteria</taxon>
        <taxon>Rhodobacterales</taxon>
        <taxon>Roseobacteraceae</taxon>
        <taxon>Roseovarius</taxon>
    </lineage>
</organism>
<evidence type="ECO:0000256" key="2">
    <source>
        <dbReference type="ARBA" id="ARBA00022827"/>
    </source>
</evidence>
<proteinExistence type="predicted"/>
<dbReference type="InterPro" id="IPR051312">
    <property type="entry name" value="Diverse_Substr_Oxidored"/>
</dbReference>
<dbReference type="PROSITE" id="PS51387">
    <property type="entry name" value="FAD_PCMH"/>
    <property type="match status" value="1"/>
</dbReference>
<keyword evidence="2" id="KW-0274">FAD</keyword>
<dbReference type="GO" id="GO:0071949">
    <property type="term" value="F:FAD binding"/>
    <property type="evidence" value="ECO:0007669"/>
    <property type="project" value="InterPro"/>
</dbReference>
<dbReference type="GO" id="GO:0016491">
    <property type="term" value="F:oxidoreductase activity"/>
    <property type="evidence" value="ECO:0007669"/>
    <property type="project" value="UniProtKB-KW"/>
</dbReference>
<evidence type="ECO:0000313" key="5">
    <source>
        <dbReference type="EMBL" id="QGY00240.1"/>
    </source>
</evidence>
<dbReference type="OrthoDB" id="9814706at2"/>
<dbReference type="InterPro" id="IPR016167">
    <property type="entry name" value="FAD-bd_PCMH_sub1"/>
</dbReference>
<dbReference type="Gene3D" id="3.30.465.10">
    <property type="match status" value="1"/>
</dbReference>
<dbReference type="AlphaFoldDB" id="A0A6I6IT29"/>
<dbReference type="PANTHER" id="PTHR42659">
    <property type="entry name" value="XANTHINE DEHYDROGENASE SUBUNIT C-RELATED"/>
    <property type="match status" value="1"/>
</dbReference>
<keyword evidence="1" id="KW-0285">Flavoprotein</keyword>
<dbReference type="KEGG" id="rom:EI983_19000"/>
<dbReference type="Gene3D" id="3.30.43.10">
    <property type="entry name" value="Uridine Diphospho-n-acetylenolpyruvylglucosamine Reductase, domain 2"/>
    <property type="match status" value="1"/>
</dbReference>
<dbReference type="EMBL" id="CP034348">
    <property type="protein sequence ID" value="QGY00240.1"/>
    <property type="molecule type" value="Genomic_DNA"/>
</dbReference>
<dbReference type="RefSeq" id="WP_157708920.1">
    <property type="nucleotide sequence ID" value="NZ_CP034348.1"/>
</dbReference>
<keyword evidence="6" id="KW-1185">Reference proteome</keyword>
<evidence type="ECO:0000259" key="4">
    <source>
        <dbReference type="PROSITE" id="PS51387"/>
    </source>
</evidence>
<evidence type="ECO:0000256" key="1">
    <source>
        <dbReference type="ARBA" id="ARBA00022630"/>
    </source>
</evidence>
<dbReference type="Pfam" id="PF03450">
    <property type="entry name" value="CO_deh_flav_C"/>
    <property type="match status" value="1"/>
</dbReference>
<dbReference type="InterPro" id="IPR036683">
    <property type="entry name" value="CO_DH_flav_C_dom_sf"/>
</dbReference>
<dbReference type="InterPro" id="IPR036318">
    <property type="entry name" value="FAD-bd_PCMH-like_sf"/>
</dbReference>
<dbReference type="InterPro" id="IPR016169">
    <property type="entry name" value="FAD-bd_PCMH_sub2"/>
</dbReference>
<keyword evidence="3" id="KW-0560">Oxidoreductase</keyword>
<evidence type="ECO:0000313" key="6">
    <source>
        <dbReference type="Proteomes" id="UP000428330"/>
    </source>
</evidence>
<dbReference type="Pfam" id="PF00941">
    <property type="entry name" value="FAD_binding_5"/>
    <property type="match status" value="1"/>
</dbReference>
<dbReference type="Gene3D" id="3.30.390.50">
    <property type="entry name" value="CO dehydrogenase flavoprotein, C-terminal domain"/>
    <property type="match status" value="1"/>
</dbReference>
<protein>
    <submittedName>
        <fullName evidence="5">Xanthine dehydrogenase family protein subunit M</fullName>
    </submittedName>
</protein>
<dbReference type="SUPFAM" id="SSF55447">
    <property type="entry name" value="CO dehydrogenase flavoprotein C-terminal domain-like"/>
    <property type="match status" value="1"/>
</dbReference>
<dbReference type="SUPFAM" id="SSF56176">
    <property type="entry name" value="FAD-binding/transporter-associated domain-like"/>
    <property type="match status" value="1"/>
</dbReference>
<reference evidence="6" key="1">
    <citation type="submission" date="2018-12" db="EMBL/GenBank/DDBJ databases">
        <title>Complete genome sequence of Roseovarius sp. MME-070.</title>
        <authorList>
            <person name="Nam Y.-D."/>
            <person name="Kang J."/>
            <person name="Chung W.-H."/>
            <person name="Park Y.S."/>
        </authorList>
    </citation>
    <scope>NUCLEOTIDE SEQUENCE [LARGE SCALE GENOMIC DNA]</scope>
    <source>
        <strain evidence="6">MME-070</strain>
    </source>
</reference>
<sequence length="287" mass="29113">MKYVKPESLEAAATLLAAEAGTSRILAGGTDVLVQLRSELVEPDLIVDIKHLDGLRDIVEENGGFRIGAGVSGAQMGEHAALCAAWPGVVEGAELIGSTQIQGRCTMVGNLCNGSPAADSVPGMVAAGAVARVHGPDGERDVPVKEIPAGPGKTNLGKGEFITSIFLPARPANASDAYLRFIPRTEMDIAVASAGVNLELAEDGTVSAARVAVGAVAPTVRLVPDAGAALVGSKLDDAAIAAMVSAVEAACSPIDDKRGTVEYRTTTAGVLAKRAAHIAYDRAGGAK</sequence>
<dbReference type="SMART" id="SM01092">
    <property type="entry name" value="CO_deh_flav_C"/>
    <property type="match status" value="1"/>
</dbReference>